<dbReference type="InterPro" id="IPR051993">
    <property type="entry name" value="Glycosyltransferase_8"/>
</dbReference>
<comment type="subcellular location">
    <subcellularLocation>
        <location evidence="1">Membrane</location>
        <topology evidence="1">Single-pass type II membrane protein</topology>
    </subcellularLocation>
</comment>
<keyword evidence="5 14" id="KW-0812">Transmembrane</keyword>
<evidence type="ECO:0000256" key="10">
    <source>
        <dbReference type="ARBA" id="ARBA00037301"/>
    </source>
</evidence>
<comment type="catalytic activity">
    <reaction evidence="12">
        <text>3-O-(beta-D-glucosyl)-L-seryl-[EGF-like domain protein] + UDP-alpha-D-xylose = 3-O-[alpha-D-xylosyl-(1-&gt;3)-beta-D-glucosyl]-L-seryl-[EGF-like domain protein] + UDP + H(+)</text>
        <dbReference type="Rhea" id="RHEA:56064"/>
        <dbReference type="Rhea" id="RHEA-COMP:14610"/>
        <dbReference type="Rhea" id="RHEA-COMP:14611"/>
        <dbReference type="ChEBI" id="CHEBI:15378"/>
        <dbReference type="ChEBI" id="CHEBI:57632"/>
        <dbReference type="ChEBI" id="CHEBI:58223"/>
        <dbReference type="ChEBI" id="CHEBI:140575"/>
        <dbReference type="ChEBI" id="CHEBI:140576"/>
        <dbReference type="EC" id="2.4.2.42"/>
    </reaction>
</comment>
<protein>
    <recommendedName>
        <fullName evidence="11">UDP-D-xylose:beta-D-glucoside alpha-1,3-D-xylosyltransferase</fullName>
        <ecNumber evidence="11">2.4.2.42</ecNumber>
    </recommendedName>
</protein>
<evidence type="ECO:0000256" key="2">
    <source>
        <dbReference type="ARBA" id="ARBA00006351"/>
    </source>
</evidence>
<evidence type="ECO:0000256" key="7">
    <source>
        <dbReference type="ARBA" id="ARBA00022989"/>
    </source>
</evidence>
<dbReference type="GO" id="GO:0140563">
    <property type="term" value="F:UDP-D-xylose:beta-D-glucoside alpha-1,3-D-xylosyltransferase activity"/>
    <property type="evidence" value="ECO:0007669"/>
    <property type="project" value="UniProtKB-EC"/>
</dbReference>
<evidence type="ECO:0000313" key="16">
    <source>
        <dbReference type="Proteomes" id="UP001519460"/>
    </source>
</evidence>
<keyword evidence="9" id="KW-0325">Glycoprotein</keyword>
<keyword evidence="6" id="KW-0735">Signal-anchor</keyword>
<evidence type="ECO:0000256" key="3">
    <source>
        <dbReference type="ARBA" id="ARBA00022676"/>
    </source>
</evidence>
<evidence type="ECO:0000313" key="15">
    <source>
        <dbReference type="EMBL" id="KAK7478596.1"/>
    </source>
</evidence>
<gene>
    <name evidence="15" type="ORF">BaRGS_00030128</name>
</gene>
<accession>A0ABD0JU22</accession>
<dbReference type="GO" id="GO:0016020">
    <property type="term" value="C:membrane"/>
    <property type="evidence" value="ECO:0007669"/>
    <property type="project" value="UniProtKB-SubCell"/>
</dbReference>
<dbReference type="EMBL" id="JACVVK020000321">
    <property type="protein sequence ID" value="KAK7478596.1"/>
    <property type="molecule type" value="Genomic_DNA"/>
</dbReference>
<evidence type="ECO:0000256" key="9">
    <source>
        <dbReference type="ARBA" id="ARBA00023180"/>
    </source>
</evidence>
<evidence type="ECO:0000256" key="6">
    <source>
        <dbReference type="ARBA" id="ARBA00022968"/>
    </source>
</evidence>
<name>A0ABD0JU22_9CAEN</name>
<dbReference type="EC" id="2.4.2.42" evidence="11"/>
<sequence length="460" mass="53831">MRRKWTMLFRFGMTVVVFSGLAVYYMNNFLQKEETKKRELVRADFQFENKVAEIDWKDENIVLVRSNQSGYDFEDYDGEVGSRKGGEKPGKGGNDEKSTNKKVKAETLKENEIRHEKERHSLKPVIEKKGGNIADTSALIHLSVVACGDRGPETLILLKSAVLLSASPLVFYIFAEEALHKDLRDQLEFWPAEFKGRVWYKIFNISIPSGTEKRRADEWLKLFKLCASQRLFIPDLLTDVDSVIYVDTDVLFVSPLDYLWKFFSEFNATQLAALAPEHEEPTAGWYNRFARHPYYGPLGVNSGVMLMNLTRMRQTTWLADIKKYHEEYRYQITWGDQDLINIYFHFHPGRLYLFSCDWNYRPDHCMYMSNCKPAKEDGAKVLHGARRVMHNEKQPAFKAVYDAFRDHRFGASLQYDLLERMKKNLKFVEHNGNCASMPNTFMYQLEQFVFRNEMRQKPAL</sequence>
<dbReference type="SUPFAM" id="SSF53448">
    <property type="entry name" value="Nucleotide-diphospho-sugar transferases"/>
    <property type="match status" value="1"/>
</dbReference>
<keyword evidence="8 14" id="KW-0472">Membrane</keyword>
<keyword evidence="16" id="KW-1185">Reference proteome</keyword>
<reference evidence="15 16" key="1">
    <citation type="journal article" date="2023" name="Sci. Data">
        <title>Genome assembly of the Korean intertidal mud-creeper Batillaria attramentaria.</title>
        <authorList>
            <person name="Patra A.K."/>
            <person name="Ho P.T."/>
            <person name="Jun S."/>
            <person name="Lee S.J."/>
            <person name="Kim Y."/>
            <person name="Won Y.J."/>
        </authorList>
    </citation>
    <scope>NUCLEOTIDE SEQUENCE [LARGE SCALE GENOMIC DNA]</scope>
    <source>
        <strain evidence="15">Wonlab-2016</strain>
    </source>
</reference>
<comment type="caution">
    <text evidence="15">The sequence shown here is derived from an EMBL/GenBank/DDBJ whole genome shotgun (WGS) entry which is preliminary data.</text>
</comment>
<dbReference type="InterPro" id="IPR029044">
    <property type="entry name" value="Nucleotide-diphossugar_trans"/>
</dbReference>
<dbReference type="AlphaFoldDB" id="A0ABD0JU22"/>
<feature type="compositionally biased region" description="Basic and acidic residues" evidence="13">
    <location>
        <begin position="80"/>
        <end position="103"/>
    </location>
</feature>
<evidence type="ECO:0000256" key="14">
    <source>
        <dbReference type="SAM" id="Phobius"/>
    </source>
</evidence>
<organism evidence="15 16">
    <name type="scientific">Batillaria attramentaria</name>
    <dbReference type="NCBI Taxonomy" id="370345"/>
    <lineage>
        <taxon>Eukaryota</taxon>
        <taxon>Metazoa</taxon>
        <taxon>Spiralia</taxon>
        <taxon>Lophotrochozoa</taxon>
        <taxon>Mollusca</taxon>
        <taxon>Gastropoda</taxon>
        <taxon>Caenogastropoda</taxon>
        <taxon>Sorbeoconcha</taxon>
        <taxon>Cerithioidea</taxon>
        <taxon>Batillariidae</taxon>
        <taxon>Batillaria</taxon>
    </lineage>
</organism>
<dbReference type="Pfam" id="PF01501">
    <property type="entry name" value="Glyco_transf_8"/>
    <property type="match status" value="1"/>
</dbReference>
<evidence type="ECO:0000256" key="5">
    <source>
        <dbReference type="ARBA" id="ARBA00022692"/>
    </source>
</evidence>
<evidence type="ECO:0000256" key="12">
    <source>
        <dbReference type="ARBA" id="ARBA00049181"/>
    </source>
</evidence>
<keyword evidence="4" id="KW-0808">Transferase</keyword>
<proteinExistence type="inferred from homology"/>
<keyword evidence="3" id="KW-0328">Glycosyltransferase</keyword>
<dbReference type="Proteomes" id="UP001519460">
    <property type="component" value="Unassembled WGS sequence"/>
</dbReference>
<comment type="similarity">
    <text evidence="2">Belongs to the glycosyltransferase 8 family.</text>
</comment>
<dbReference type="InterPro" id="IPR002495">
    <property type="entry name" value="Glyco_trans_8"/>
</dbReference>
<keyword evidence="7 14" id="KW-1133">Transmembrane helix</keyword>
<evidence type="ECO:0000256" key="1">
    <source>
        <dbReference type="ARBA" id="ARBA00004606"/>
    </source>
</evidence>
<evidence type="ECO:0000256" key="4">
    <source>
        <dbReference type="ARBA" id="ARBA00022679"/>
    </source>
</evidence>
<comment type="function">
    <text evidence="10">Glycosyltransferase which elongates the O-linked glucose attached to EGF-like repeats in the extracellular domain of Notch proteins by catalyzing the addition of xylose.</text>
</comment>
<evidence type="ECO:0000256" key="11">
    <source>
        <dbReference type="ARBA" id="ARBA00038854"/>
    </source>
</evidence>
<feature type="transmembrane region" description="Helical" evidence="14">
    <location>
        <begin position="7"/>
        <end position="26"/>
    </location>
</feature>
<dbReference type="PANTHER" id="PTHR46012:SF2">
    <property type="entry name" value="IP22168P"/>
    <property type="match status" value="1"/>
</dbReference>
<feature type="region of interest" description="Disordered" evidence="13">
    <location>
        <begin position="75"/>
        <end position="103"/>
    </location>
</feature>
<dbReference type="Gene3D" id="3.90.550.10">
    <property type="entry name" value="Spore Coat Polysaccharide Biosynthesis Protein SpsA, Chain A"/>
    <property type="match status" value="1"/>
</dbReference>
<evidence type="ECO:0000256" key="8">
    <source>
        <dbReference type="ARBA" id="ARBA00023136"/>
    </source>
</evidence>
<dbReference type="PANTHER" id="PTHR46012">
    <property type="entry name" value="IP22168P"/>
    <property type="match status" value="1"/>
</dbReference>
<evidence type="ECO:0000256" key="13">
    <source>
        <dbReference type="SAM" id="MobiDB-lite"/>
    </source>
</evidence>